<sequence length="253" mass="29983">MGLDIYAGTLTRYYTHNWKTSVQQFAEKNGIKCKVIRQNVGDIPSPEIVLSDVNEWKEQLLKTIIPEDKKPYPKWNEDYDITPYYTNKPDWCAIGALMLYYVCHLYHQEFPKTIEKNYDFFKNELIQRAMDDNQIYSSLIKGGGWWAPIDDEYLFQFPLMGVNKMMIFGTVGQLHKELHQINQFEWMASQEEIIEWSKTEGYPTDITYHEGAVIDKNIHSTYDTLSLAKFAFSILWQAKEFSFEHRVFIIYDY</sequence>
<dbReference type="AlphaFoldDB" id="A0A1Y1VY75"/>
<gene>
    <name evidence="1" type="ORF">BCR32DRAFT_330294</name>
</gene>
<proteinExistence type="predicted"/>
<reference evidence="1 2" key="1">
    <citation type="submission" date="2016-08" db="EMBL/GenBank/DDBJ databases">
        <title>A Parts List for Fungal Cellulosomes Revealed by Comparative Genomics.</title>
        <authorList>
            <consortium name="DOE Joint Genome Institute"/>
            <person name="Haitjema C.H."/>
            <person name="Gilmore S.P."/>
            <person name="Henske J.K."/>
            <person name="Solomon K.V."/>
            <person name="De Groot R."/>
            <person name="Kuo A."/>
            <person name="Mondo S.J."/>
            <person name="Salamov A.A."/>
            <person name="Labutti K."/>
            <person name="Zhao Z."/>
            <person name="Chiniquy J."/>
            <person name="Barry K."/>
            <person name="Brewer H.M."/>
            <person name="Purvine S.O."/>
            <person name="Wright A.T."/>
            <person name="Boxma B."/>
            <person name="Van Alen T."/>
            <person name="Hackstein J.H."/>
            <person name="Baker S.E."/>
            <person name="Grigoriev I.V."/>
            <person name="O'Malley M.A."/>
        </authorList>
    </citation>
    <scope>NUCLEOTIDE SEQUENCE [LARGE SCALE GENOMIC DNA]</scope>
    <source>
        <strain evidence="1 2">S4</strain>
    </source>
</reference>
<protein>
    <submittedName>
        <fullName evidence="1">Uncharacterized protein</fullName>
    </submittedName>
</protein>
<evidence type="ECO:0000313" key="1">
    <source>
        <dbReference type="EMBL" id="ORX66242.1"/>
    </source>
</evidence>
<reference evidence="1 2" key="2">
    <citation type="submission" date="2016-08" db="EMBL/GenBank/DDBJ databases">
        <title>Pervasive Adenine N6-methylation of Active Genes in Fungi.</title>
        <authorList>
            <consortium name="DOE Joint Genome Institute"/>
            <person name="Mondo S.J."/>
            <person name="Dannebaum R.O."/>
            <person name="Kuo R.C."/>
            <person name="Labutti K."/>
            <person name="Haridas S."/>
            <person name="Kuo A."/>
            <person name="Salamov A."/>
            <person name="Ahrendt S.R."/>
            <person name="Lipzen A."/>
            <person name="Sullivan W."/>
            <person name="Andreopoulos W.B."/>
            <person name="Clum A."/>
            <person name="Lindquist E."/>
            <person name="Daum C."/>
            <person name="Ramamoorthy G.K."/>
            <person name="Gryganskyi A."/>
            <person name="Culley D."/>
            <person name="Magnuson J.K."/>
            <person name="James T.Y."/>
            <person name="O'Malley M.A."/>
            <person name="Stajich J.E."/>
            <person name="Spatafora J.W."/>
            <person name="Visel A."/>
            <person name="Grigoriev I.V."/>
        </authorList>
    </citation>
    <scope>NUCLEOTIDE SEQUENCE [LARGE SCALE GENOMIC DNA]</scope>
    <source>
        <strain evidence="1 2">S4</strain>
    </source>
</reference>
<organism evidence="1 2">
    <name type="scientific">Anaeromyces robustus</name>
    <dbReference type="NCBI Taxonomy" id="1754192"/>
    <lineage>
        <taxon>Eukaryota</taxon>
        <taxon>Fungi</taxon>
        <taxon>Fungi incertae sedis</taxon>
        <taxon>Chytridiomycota</taxon>
        <taxon>Chytridiomycota incertae sedis</taxon>
        <taxon>Neocallimastigomycetes</taxon>
        <taxon>Neocallimastigales</taxon>
        <taxon>Neocallimastigaceae</taxon>
        <taxon>Anaeromyces</taxon>
    </lineage>
</organism>
<dbReference type="EMBL" id="MCFG01000446">
    <property type="protein sequence ID" value="ORX66242.1"/>
    <property type="molecule type" value="Genomic_DNA"/>
</dbReference>
<dbReference type="Proteomes" id="UP000193944">
    <property type="component" value="Unassembled WGS sequence"/>
</dbReference>
<name>A0A1Y1VY75_9FUNG</name>
<keyword evidence="2" id="KW-1185">Reference proteome</keyword>
<evidence type="ECO:0000313" key="2">
    <source>
        <dbReference type="Proteomes" id="UP000193944"/>
    </source>
</evidence>
<dbReference type="OrthoDB" id="10444736at2759"/>
<accession>A0A1Y1VY75</accession>
<comment type="caution">
    <text evidence="1">The sequence shown here is derived from an EMBL/GenBank/DDBJ whole genome shotgun (WGS) entry which is preliminary data.</text>
</comment>